<keyword evidence="3" id="KW-1185">Reference proteome</keyword>
<dbReference type="Proteomes" id="UP001138894">
    <property type="component" value="Unassembled WGS sequence"/>
</dbReference>
<dbReference type="GO" id="GO:0008758">
    <property type="term" value="F:UDP-2,3-diacylglucosamine hydrolase activity"/>
    <property type="evidence" value="ECO:0007669"/>
    <property type="project" value="TreeGrafter"/>
</dbReference>
<name>A0A9X1F721_9FLAO</name>
<accession>A0A9X1F721</accession>
<dbReference type="AlphaFoldDB" id="A0A9X1F721"/>
<comment type="caution">
    <text evidence="2">The sequence shown here is derived from an EMBL/GenBank/DDBJ whole genome shotgun (WGS) entry which is preliminary data.</text>
</comment>
<organism evidence="2 3">
    <name type="scientific">Winogradskyella luteola</name>
    <dbReference type="NCBI Taxonomy" id="2828330"/>
    <lineage>
        <taxon>Bacteria</taxon>
        <taxon>Pseudomonadati</taxon>
        <taxon>Bacteroidota</taxon>
        <taxon>Flavobacteriia</taxon>
        <taxon>Flavobacteriales</taxon>
        <taxon>Flavobacteriaceae</taxon>
        <taxon>Winogradskyella</taxon>
    </lineage>
</organism>
<dbReference type="RefSeq" id="WP_218544846.1">
    <property type="nucleotide sequence ID" value="NZ_JAGSPD010000002.1"/>
</dbReference>
<dbReference type="Pfam" id="PF00149">
    <property type="entry name" value="Metallophos"/>
    <property type="match status" value="1"/>
</dbReference>
<gene>
    <name evidence="2" type="ORF">KCG49_03775</name>
</gene>
<dbReference type="InterPro" id="IPR004843">
    <property type="entry name" value="Calcineurin-like_PHP"/>
</dbReference>
<dbReference type="PANTHER" id="PTHR34990:SF2">
    <property type="entry name" value="BLL8164 PROTEIN"/>
    <property type="match status" value="1"/>
</dbReference>
<protein>
    <submittedName>
        <fullName evidence="2">UDP-2,3-diacylglucosamine diphosphatase</fullName>
    </submittedName>
</protein>
<reference evidence="2" key="1">
    <citation type="submission" date="2021-04" db="EMBL/GenBank/DDBJ databases">
        <authorList>
            <person name="Pira H."/>
            <person name="Risdian C."/>
            <person name="Wink J."/>
        </authorList>
    </citation>
    <scope>NUCLEOTIDE SEQUENCE</scope>
    <source>
        <strain evidence="2">WHY3</strain>
    </source>
</reference>
<dbReference type="CDD" id="cd07398">
    <property type="entry name" value="MPP_YbbF-LpxH"/>
    <property type="match status" value="1"/>
</dbReference>
<evidence type="ECO:0000313" key="2">
    <source>
        <dbReference type="EMBL" id="MBV7268311.1"/>
    </source>
</evidence>
<dbReference type="PANTHER" id="PTHR34990">
    <property type="entry name" value="UDP-2,3-DIACYLGLUCOSAMINE HYDROLASE-RELATED"/>
    <property type="match status" value="1"/>
</dbReference>
<evidence type="ECO:0000259" key="1">
    <source>
        <dbReference type="Pfam" id="PF00149"/>
    </source>
</evidence>
<dbReference type="GO" id="GO:0016020">
    <property type="term" value="C:membrane"/>
    <property type="evidence" value="ECO:0007669"/>
    <property type="project" value="GOC"/>
</dbReference>
<sequence length="285" mass="32905">MNLKRKVEIAVISDVHLGTYGCHAKQLLTYLNSIEPKKLILNGDIVDIWQFKKRYFPKSHLSIIKKIMDFAANGTEVVYITGNHDEMLRKFTDTEIGNISIVNKLVLNLDGKKAWFFHGDVFDISIQNAKWLAKLGGHGYDLLILLNSFVNWCLEKLGKERYSLSKKIKNSVKGALKYIHDFEQVATDLAIENGYDYVVCGHIHQPKMLVKENKNGKTTYLNSGDWVENFTALEYQFKRWKIYNYNKDKLAAFYADEDLKDMDTKDLIAAITIVEKPKKQKTKKD</sequence>
<dbReference type="EMBL" id="JAGSPD010000002">
    <property type="protein sequence ID" value="MBV7268311.1"/>
    <property type="molecule type" value="Genomic_DNA"/>
</dbReference>
<proteinExistence type="predicted"/>
<evidence type="ECO:0000313" key="3">
    <source>
        <dbReference type="Proteomes" id="UP001138894"/>
    </source>
</evidence>
<dbReference type="GO" id="GO:0009245">
    <property type="term" value="P:lipid A biosynthetic process"/>
    <property type="evidence" value="ECO:0007669"/>
    <property type="project" value="TreeGrafter"/>
</dbReference>
<dbReference type="InterPro" id="IPR043461">
    <property type="entry name" value="LpxH-like"/>
</dbReference>
<feature type="domain" description="Calcineurin-like phosphoesterase" evidence="1">
    <location>
        <begin position="9"/>
        <end position="206"/>
    </location>
</feature>